<feature type="compositionally biased region" description="Pro residues" evidence="1">
    <location>
        <begin position="20"/>
        <end position="29"/>
    </location>
</feature>
<dbReference type="RefSeq" id="WP_093783738.1">
    <property type="nucleotide sequence ID" value="NZ_FNIE01000003.1"/>
</dbReference>
<gene>
    <name evidence="2" type="ORF">SAMN05216259_103530</name>
</gene>
<dbReference type="AlphaFoldDB" id="A0A1H0AGB6"/>
<evidence type="ECO:0000313" key="3">
    <source>
        <dbReference type="Proteomes" id="UP000199341"/>
    </source>
</evidence>
<evidence type="ECO:0000256" key="1">
    <source>
        <dbReference type="SAM" id="MobiDB-lite"/>
    </source>
</evidence>
<name>A0A1H0AGB6_9ACTN</name>
<reference evidence="2 3" key="1">
    <citation type="submission" date="2016-10" db="EMBL/GenBank/DDBJ databases">
        <authorList>
            <person name="de Groot N.N."/>
        </authorList>
    </citation>
    <scope>NUCLEOTIDE SEQUENCE [LARGE SCALE GENOMIC DNA]</scope>
    <source>
        <strain evidence="2 3">CGMCC 4.2022</strain>
    </source>
</reference>
<sequence>MTFFDLFRSPRALRNKGALPPAPPAPGMLPPERQMTEGVLPPDPAKTAAADAARAGDWSRAADLFTAIGEDWERRASLVYALGRVAAEDDGWLRQWQQARPDDPGAALVEADGLIRLAWKLRGGQSAAGTTPEQFGGFRRVLPQAEAACRRAAELAAPNDPTPYAVELPAAYGLGYSHERMRALFTEVVIRDPHHQSAHDSALQYWCGKWRGSKELADSFARQAAAYAPAGAGLSRLPLTSWFEHRPFLKASPDDRSPELTALIDAGLADAAAATHETVGVRMLRHLLAYYLYRQQRYAEAVEQFRHVDGWIGATPWRYAARTGAYYCLLRDNAFRSA</sequence>
<dbReference type="OrthoDB" id="3284019at2"/>
<keyword evidence="3" id="KW-1185">Reference proteome</keyword>
<protein>
    <recommendedName>
        <fullName evidence="4">DUF4034 domain-containing protein</fullName>
    </recommendedName>
</protein>
<evidence type="ECO:0008006" key="4">
    <source>
        <dbReference type="Google" id="ProtNLM"/>
    </source>
</evidence>
<proteinExistence type="predicted"/>
<feature type="region of interest" description="Disordered" evidence="1">
    <location>
        <begin position="14"/>
        <end position="53"/>
    </location>
</feature>
<accession>A0A1H0AGB6</accession>
<dbReference type="EMBL" id="FNIE01000003">
    <property type="protein sequence ID" value="SDN32414.1"/>
    <property type="molecule type" value="Genomic_DNA"/>
</dbReference>
<dbReference type="STRING" id="310781.SAMN05216259_103530"/>
<organism evidence="2 3">
    <name type="scientific">Actinacidiphila guanduensis</name>
    <dbReference type="NCBI Taxonomy" id="310781"/>
    <lineage>
        <taxon>Bacteria</taxon>
        <taxon>Bacillati</taxon>
        <taxon>Actinomycetota</taxon>
        <taxon>Actinomycetes</taxon>
        <taxon>Kitasatosporales</taxon>
        <taxon>Streptomycetaceae</taxon>
        <taxon>Actinacidiphila</taxon>
    </lineage>
</organism>
<evidence type="ECO:0000313" key="2">
    <source>
        <dbReference type="EMBL" id="SDN32414.1"/>
    </source>
</evidence>
<dbReference type="Proteomes" id="UP000199341">
    <property type="component" value="Unassembled WGS sequence"/>
</dbReference>